<dbReference type="AlphaFoldDB" id="A0A9W4IHL4"/>
<protein>
    <submittedName>
        <fullName evidence="1">Uncharacterized protein</fullName>
    </submittedName>
</protein>
<dbReference type="Proteomes" id="UP001152592">
    <property type="component" value="Unassembled WGS sequence"/>
</dbReference>
<accession>A0A9W4IHL4</accession>
<reference evidence="1" key="1">
    <citation type="submission" date="2021-07" db="EMBL/GenBank/DDBJ databases">
        <authorList>
            <person name="Branca A.L. A."/>
        </authorList>
    </citation>
    <scope>NUCLEOTIDE SEQUENCE</scope>
</reference>
<dbReference type="OrthoDB" id="5068804at2759"/>
<gene>
    <name evidence="1" type="ORF">PSALAMII_LOCUS1425</name>
</gene>
<evidence type="ECO:0000313" key="2">
    <source>
        <dbReference type="Proteomes" id="UP001152592"/>
    </source>
</evidence>
<organism evidence="1 2">
    <name type="scientific">Penicillium salamii</name>
    <dbReference type="NCBI Taxonomy" id="1612424"/>
    <lineage>
        <taxon>Eukaryota</taxon>
        <taxon>Fungi</taxon>
        <taxon>Dikarya</taxon>
        <taxon>Ascomycota</taxon>
        <taxon>Pezizomycotina</taxon>
        <taxon>Eurotiomycetes</taxon>
        <taxon>Eurotiomycetidae</taxon>
        <taxon>Eurotiales</taxon>
        <taxon>Aspergillaceae</taxon>
        <taxon>Penicillium</taxon>
    </lineage>
</organism>
<dbReference type="EMBL" id="CAJVPD010000060">
    <property type="protein sequence ID" value="CAG8282784.1"/>
    <property type="molecule type" value="Genomic_DNA"/>
</dbReference>
<evidence type="ECO:0000313" key="1">
    <source>
        <dbReference type="EMBL" id="CAG8282784.1"/>
    </source>
</evidence>
<sequence>MCTFQAWKLPYILTRFPRFILPSSTCSLPPVAASALQLLQRSFIMATPMTTPMPSPVRLSPHVQRIQQSSPYTDIYTDAPITPLRARENVEHLQNVFSHAHPEKKRWETTGGWGARHMNDKAPFTLWDEKHRKFRWPSKKELSWIREKFGDGNVSFNGWLMCFETDSPPKPIQLTLGTLPIIFVRPGEKFFDPVPESGYSNYRVPDPCPTLQWLKMAHPTNSQMVAVLEAIAPIAHVKAAIFLPIWTIFELETGDGRSYKKCSLPGVVAGRTALYHHDNSPVLGPMKSLTRPRLIDPSQESASEMQDNSNYLRHSILTPGCRIESGFGLPGTPNESSNAATTCGIKIRNIAGEEVLTVSNHGFLASNEVYHPFITGGDLIGQVVDSRSELDIALVKLTPVSSSKFTNSCYFQAQPPSRLLEKSQITLGSWHEVDGMSSGLFSIMNAGVALMKPVRPIGHPEIYFSQWNVRLVNFMFGKVDQEISDGVCGAPIVDADTGGVAGFFHQANGFWGYSAVLDDLVAEGWEVV</sequence>
<comment type="caution">
    <text evidence="1">The sequence shown here is derived from an EMBL/GenBank/DDBJ whole genome shotgun (WGS) entry which is preliminary data.</text>
</comment>
<proteinExistence type="predicted"/>
<name>A0A9W4IHL4_9EURO</name>